<evidence type="ECO:0000313" key="1">
    <source>
        <dbReference type="EMBL" id="QRQ82839.1"/>
    </source>
</evidence>
<organism evidence="1 2">
    <name type="scientific">Paralysiella testudinis</name>
    <dbReference type="NCBI Taxonomy" id="2809020"/>
    <lineage>
        <taxon>Bacteria</taxon>
        <taxon>Pseudomonadati</taxon>
        <taxon>Pseudomonadota</taxon>
        <taxon>Betaproteobacteria</taxon>
        <taxon>Neisseriales</taxon>
        <taxon>Neisseriaceae</taxon>
        <taxon>Paralysiella</taxon>
    </lineage>
</organism>
<proteinExistence type="predicted"/>
<gene>
    <name evidence="1" type="ORF">JQU52_05510</name>
</gene>
<name>A0A892ZPU3_9NEIS</name>
<dbReference type="RefSeq" id="WP_230340130.1">
    <property type="nucleotide sequence ID" value="NZ_CP069798.1"/>
</dbReference>
<keyword evidence="2" id="KW-1185">Reference proteome</keyword>
<sequence>MDKSQLLQQDIFNKPEDKYAISSQLLRACIGGSTRITTLGADDTENIFHGFQYSKKSIGYIFLCTLLYNALHIRRYPYKTDRIVASLGSSAFTDLTLHHNVNLWHQRITPQQWHEAEEDIKGLYGHVQKRLSIHFPSQKTIYLKRHIQGKYAFALKSRYCQAKEAGLSFILLEMDLLNSYMSLPDYGYSYAQDRDMVVLTIEINLEDILYCHSLIRPYSEGFSYNAEDTEEGEWVVINRTCDGVIKLPLDAISFPEPYKVKNINHHWYEAHSSEIPCYIRPEAYVGITHILRYLQEPPSGLKKLIQTVKRYF</sequence>
<protein>
    <submittedName>
        <fullName evidence="1">Uncharacterized protein</fullName>
    </submittedName>
</protein>
<dbReference type="EMBL" id="CP069798">
    <property type="protein sequence ID" value="QRQ82839.1"/>
    <property type="molecule type" value="Genomic_DNA"/>
</dbReference>
<evidence type="ECO:0000313" key="2">
    <source>
        <dbReference type="Proteomes" id="UP000653156"/>
    </source>
</evidence>
<reference evidence="1" key="1">
    <citation type="submission" date="2021-02" db="EMBL/GenBank/DDBJ databases">
        <title>Neisseriaceae sp. 26B isolated from the cloaca of a Common Toad-headed Turtle (Mesoclemmys nasuta).</title>
        <authorList>
            <person name="Spergser J."/>
            <person name="Busse H.-J."/>
        </authorList>
    </citation>
    <scope>NUCLEOTIDE SEQUENCE</scope>
    <source>
        <strain evidence="1">26B</strain>
    </source>
</reference>
<dbReference type="KEGG" id="ptes:JQU52_05510"/>
<dbReference type="Proteomes" id="UP000653156">
    <property type="component" value="Chromosome"/>
</dbReference>
<dbReference type="AlphaFoldDB" id="A0A892ZPU3"/>
<accession>A0A892ZPU3</accession>